<evidence type="ECO:0000313" key="3">
    <source>
        <dbReference type="Proteomes" id="UP001597526"/>
    </source>
</evidence>
<sequence length="150" mass="17441">MMNLNKIAVLLTLWCTVLSISAQGPGPGRERIKTLKVAYLTEQLSLSSKEAQNFWPVYNAHEEKMDEFRIQERRQFGGRFADLSAITDDEAEKLLSKFIDLQVKKREMESEYLTNLKGVLSAKKIIKLFKAEDGFKKKLLQQYRRRRNGQ</sequence>
<evidence type="ECO:0000256" key="1">
    <source>
        <dbReference type="SAM" id="SignalP"/>
    </source>
</evidence>
<evidence type="ECO:0008006" key="4">
    <source>
        <dbReference type="Google" id="ProtNLM"/>
    </source>
</evidence>
<proteinExistence type="predicted"/>
<gene>
    <name evidence="2" type="ORF">ACFSQJ_08330</name>
</gene>
<keyword evidence="1" id="KW-0732">Signal</keyword>
<dbReference type="EMBL" id="JBHULB010000008">
    <property type="protein sequence ID" value="MFD2586934.1"/>
    <property type="molecule type" value="Genomic_DNA"/>
</dbReference>
<organism evidence="2 3">
    <name type="scientific">Croceitalea marina</name>
    <dbReference type="NCBI Taxonomy" id="1775166"/>
    <lineage>
        <taxon>Bacteria</taxon>
        <taxon>Pseudomonadati</taxon>
        <taxon>Bacteroidota</taxon>
        <taxon>Flavobacteriia</taxon>
        <taxon>Flavobacteriales</taxon>
        <taxon>Flavobacteriaceae</taxon>
        <taxon>Croceitalea</taxon>
    </lineage>
</organism>
<dbReference type="RefSeq" id="WP_377766488.1">
    <property type="nucleotide sequence ID" value="NZ_JBHULB010000008.1"/>
</dbReference>
<dbReference type="Proteomes" id="UP001597526">
    <property type="component" value="Unassembled WGS sequence"/>
</dbReference>
<protein>
    <recommendedName>
        <fullName evidence="4">Sensor of ECF-type sigma factor</fullName>
    </recommendedName>
</protein>
<keyword evidence="3" id="KW-1185">Reference proteome</keyword>
<feature type="chain" id="PRO_5045812224" description="Sensor of ECF-type sigma factor" evidence="1">
    <location>
        <begin position="23"/>
        <end position="150"/>
    </location>
</feature>
<reference evidence="3" key="1">
    <citation type="journal article" date="2019" name="Int. J. Syst. Evol. Microbiol.">
        <title>The Global Catalogue of Microorganisms (GCM) 10K type strain sequencing project: providing services to taxonomists for standard genome sequencing and annotation.</title>
        <authorList>
            <consortium name="The Broad Institute Genomics Platform"/>
            <consortium name="The Broad Institute Genome Sequencing Center for Infectious Disease"/>
            <person name="Wu L."/>
            <person name="Ma J."/>
        </authorList>
    </citation>
    <scope>NUCLEOTIDE SEQUENCE [LARGE SCALE GENOMIC DNA]</scope>
    <source>
        <strain evidence="3">KCTC 52368</strain>
    </source>
</reference>
<evidence type="ECO:0000313" key="2">
    <source>
        <dbReference type="EMBL" id="MFD2586934.1"/>
    </source>
</evidence>
<accession>A0ABW5MUX6</accession>
<feature type="signal peptide" evidence="1">
    <location>
        <begin position="1"/>
        <end position="22"/>
    </location>
</feature>
<name>A0ABW5MUX6_9FLAO</name>
<comment type="caution">
    <text evidence="2">The sequence shown here is derived from an EMBL/GenBank/DDBJ whole genome shotgun (WGS) entry which is preliminary data.</text>
</comment>